<accession>A0A510JQJ6</accession>
<reference evidence="2 3" key="1">
    <citation type="submission" date="2019-07" db="EMBL/GenBank/DDBJ databases">
        <title>Complete Genome Sequence of Leptotrichia shahii Strain JCM 16776.</title>
        <authorList>
            <person name="Watanabe S."/>
            <person name="Cui L."/>
        </authorList>
    </citation>
    <scope>NUCLEOTIDE SEQUENCE [LARGE SCALE GENOMIC DNA]</scope>
    <source>
        <strain evidence="2 3">JCM16776</strain>
    </source>
</reference>
<dbReference type="EMBL" id="AP019827">
    <property type="protein sequence ID" value="BBM41608.1"/>
    <property type="molecule type" value="Genomic_DNA"/>
</dbReference>
<dbReference type="KEGG" id="lsz:JCM16776_1851"/>
<dbReference type="InterPro" id="IPR046059">
    <property type="entry name" value="DUF6017"/>
</dbReference>
<proteinExistence type="predicted"/>
<dbReference type="Proteomes" id="UP000322617">
    <property type="component" value="Chromosome"/>
</dbReference>
<feature type="domain" description="DUF6017" evidence="1">
    <location>
        <begin position="20"/>
        <end position="129"/>
    </location>
</feature>
<evidence type="ECO:0000313" key="3">
    <source>
        <dbReference type="Proteomes" id="UP000322617"/>
    </source>
</evidence>
<protein>
    <recommendedName>
        <fullName evidence="1">DUF6017 domain-containing protein</fullName>
    </recommendedName>
</protein>
<evidence type="ECO:0000313" key="2">
    <source>
        <dbReference type="EMBL" id="BBM41608.1"/>
    </source>
</evidence>
<name>A0A510JQJ6_9FUSO</name>
<dbReference type="STRING" id="1122172.GCA_000373045_01401"/>
<evidence type="ECO:0000259" key="1">
    <source>
        <dbReference type="Pfam" id="PF19481"/>
    </source>
</evidence>
<dbReference type="AlphaFoldDB" id="A0A510JQJ6"/>
<dbReference type="Pfam" id="PF19481">
    <property type="entry name" value="DUF6017"/>
    <property type="match status" value="1"/>
</dbReference>
<gene>
    <name evidence="2" type="ORF">JCM16776_1851</name>
</gene>
<organism evidence="2 3">
    <name type="scientific">Leptotrichia shahii</name>
    <dbReference type="NCBI Taxonomy" id="157691"/>
    <lineage>
        <taxon>Bacteria</taxon>
        <taxon>Fusobacteriati</taxon>
        <taxon>Fusobacteriota</taxon>
        <taxon>Fusobacteriia</taxon>
        <taxon>Fusobacteriales</taxon>
        <taxon>Leptotrichiaceae</taxon>
        <taxon>Leptotrichia</taxon>
    </lineage>
</organism>
<sequence length="131" mass="15012">MEDGRKKIKSYKSCLEELRESTGYNEHMKLGNKIVAKTFDEIIKVLADVMVLNAEDTVTINQTKLPAYVVQERFRELDSLHMEYLVNALSENESKIRNVRAFILTAAYNAPSNMDAYYTALVSYDMRVGGY</sequence>
<keyword evidence="3" id="KW-1185">Reference proteome</keyword>